<evidence type="ECO:0000259" key="2">
    <source>
        <dbReference type="Pfam" id="PF20163"/>
    </source>
</evidence>
<dbReference type="Pfam" id="PF20163">
    <property type="entry name" value="DUF6536"/>
    <property type="match status" value="1"/>
</dbReference>
<evidence type="ECO:0000256" key="1">
    <source>
        <dbReference type="SAM" id="Phobius"/>
    </source>
</evidence>
<dbReference type="PANTHER" id="PTHR35395:SF1">
    <property type="entry name" value="DUF6536 DOMAIN-CONTAINING PROTEIN"/>
    <property type="match status" value="1"/>
</dbReference>
<keyword evidence="1" id="KW-0472">Membrane</keyword>
<reference evidence="3" key="1">
    <citation type="journal article" date="2023" name="Mol. Phylogenet. Evol.">
        <title>Genome-scale phylogeny and comparative genomics of the fungal order Sordariales.</title>
        <authorList>
            <person name="Hensen N."/>
            <person name="Bonometti L."/>
            <person name="Westerberg I."/>
            <person name="Brannstrom I.O."/>
            <person name="Guillou S."/>
            <person name="Cros-Aarteil S."/>
            <person name="Calhoun S."/>
            <person name="Haridas S."/>
            <person name="Kuo A."/>
            <person name="Mondo S."/>
            <person name="Pangilinan J."/>
            <person name="Riley R."/>
            <person name="LaButti K."/>
            <person name="Andreopoulos B."/>
            <person name="Lipzen A."/>
            <person name="Chen C."/>
            <person name="Yan M."/>
            <person name="Daum C."/>
            <person name="Ng V."/>
            <person name="Clum A."/>
            <person name="Steindorff A."/>
            <person name="Ohm R.A."/>
            <person name="Martin F."/>
            <person name="Silar P."/>
            <person name="Natvig D.O."/>
            <person name="Lalanne C."/>
            <person name="Gautier V."/>
            <person name="Ament-Velasquez S.L."/>
            <person name="Kruys A."/>
            <person name="Hutchinson M.I."/>
            <person name="Powell A.J."/>
            <person name="Barry K."/>
            <person name="Miller A.N."/>
            <person name="Grigoriev I.V."/>
            <person name="Debuchy R."/>
            <person name="Gladieux P."/>
            <person name="Hiltunen Thoren M."/>
            <person name="Johannesson H."/>
        </authorList>
    </citation>
    <scope>NUCLEOTIDE SEQUENCE</scope>
    <source>
        <strain evidence="3">SMH4131-1</strain>
    </source>
</reference>
<keyword evidence="1" id="KW-1133">Transmembrane helix</keyword>
<keyword evidence="4" id="KW-1185">Reference proteome</keyword>
<name>A0AAE0INY0_9PEZI</name>
<comment type="caution">
    <text evidence="3">The sequence shown here is derived from an EMBL/GenBank/DDBJ whole genome shotgun (WGS) entry which is preliminary data.</text>
</comment>
<organism evidence="3 4">
    <name type="scientific">Cercophora scortea</name>
    <dbReference type="NCBI Taxonomy" id="314031"/>
    <lineage>
        <taxon>Eukaryota</taxon>
        <taxon>Fungi</taxon>
        <taxon>Dikarya</taxon>
        <taxon>Ascomycota</taxon>
        <taxon>Pezizomycotina</taxon>
        <taxon>Sordariomycetes</taxon>
        <taxon>Sordariomycetidae</taxon>
        <taxon>Sordariales</taxon>
        <taxon>Lasiosphaeriaceae</taxon>
        <taxon>Cercophora</taxon>
    </lineage>
</organism>
<feature type="transmembrane region" description="Helical" evidence="1">
    <location>
        <begin position="45"/>
        <end position="70"/>
    </location>
</feature>
<dbReference type="InterPro" id="IPR046623">
    <property type="entry name" value="DUF6536"/>
</dbReference>
<reference evidence="3" key="2">
    <citation type="submission" date="2023-06" db="EMBL/GenBank/DDBJ databases">
        <authorList>
            <consortium name="Lawrence Berkeley National Laboratory"/>
            <person name="Haridas S."/>
            <person name="Hensen N."/>
            <person name="Bonometti L."/>
            <person name="Westerberg I."/>
            <person name="Brannstrom I.O."/>
            <person name="Guillou S."/>
            <person name="Cros-Aarteil S."/>
            <person name="Calhoun S."/>
            <person name="Kuo A."/>
            <person name="Mondo S."/>
            <person name="Pangilinan J."/>
            <person name="Riley R."/>
            <person name="Labutti K."/>
            <person name="Andreopoulos B."/>
            <person name="Lipzen A."/>
            <person name="Chen C."/>
            <person name="Yanf M."/>
            <person name="Daum C."/>
            <person name="Ng V."/>
            <person name="Clum A."/>
            <person name="Steindorff A."/>
            <person name="Ohm R."/>
            <person name="Martin F."/>
            <person name="Silar P."/>
            <person name="Natvig D."/>
            <person name="Lalanne C."/>
            <person name="Gautier V."/>
            <person name="Ament-Velasquez S.L."/>
            <person name="Kruys A."/>
            <person name="Hutchinson M.I."/>
            <person name="Powell A.J."/>
            <person name="Barry K."/>
            <person name="Miller A.N."/>
            <person name="Grigoriev I.V."/>
            <person name="Debuchy R."/>
            <person name="Gladieux P."/>
            <person name="Thoren M.H."/>
            <person name="Johannesson H."/>
        </authorList>
    </citation>
    <scope>NUCLEOTIDE SEQUENCE</scope>
    <source>
        <strain evidence="3">SMH4131-1</strain>
    </source>
</reference>
<dbReference type="EMBL" id="JAUEPO010000003">
    <property type="protein sequence ID" value="KAK3328492.1"/>
    <property type="molecule type" value="Genomic_DNA"/>
</dbReference>
<dbReference type="Proteomes" id="UP001286456">
    <property type="component" value="Unassembled WGS sequence"/>
</dbReference>
<dbReference type="AlphaFoldDB" id="A0AAE0INY0"/>
<dbReference type="PANTHER" id="PTHR35395">
    <property type="entry name" value="DUF6536 DOMAIN-CONTAINING PROTEIN"/>
    <property type="match status" value="1"/>
</dbReference>
<evidence type="ECO:0000313" key="3">
    <source>
        <dbReference type="EMBL" id="KAK3328492.1"/>
    </source>
</evidence>
<proteinExistence type="predicted"/>
<evidence type="ECO:0000313" key="4">
    <source>
        <dbReference type="Proteomes" id="UP001286456"/>
    </source>
</evidence>
<keyword evidence="1" id="KW-0812">Transmembrane</keyword>
<sequence>MGSKLKSVATGLSVVQMRWQRSNDLVKMRYPVLGRLLCRLQGWRGALLIFSIMAWVLFLANAAISIVLTIRGGGVVNDGSITDPTIRSGSCASVNSTDTWIHLAMNVNSAILLAATNFAMQAWTALTRSEIDQVHAEGETADVGIPSLRNMTRIRPTRFFLYVKSVT</sequence>
<protein>
    <recommendedName>
        <fullName evidence="2">DUF6536 domain-containing protein</fullName>
    </recommendedName>
</protein>
<feature type="domain" description="DUF6536" evidence="2">
    <location>
        <begin position="43"/>
        <end position="163"/>
    </location>
</feature>
<gene>
    <name evidence="3" type="ORF">B0T19DRAFT_193129</name>
</gene>
<accession>A0AAE0INY0</accession>